<dbReference type="AlphaFoldDB" id="A0A128F9V2"/>
<dbReference type="Pfam" id="PF02626">
    <property type="entry name" value="CT_A_B"/>
    <property type="match status" value="1"/>
</dbReference>
<feature type="domain" description="Carboxyltransferase" evidence="4">
    <location>
        <begin position="24"/>
        <end position="304"/>
    </location>
</feature>
<keyword evidence="2" id="KW-0378">Hydrolase</keyword>
<dbReference type="InterPro" id="IPR052708">
    <property type="entry name" value="PxpC"/>
</dbReference>
<dbReference type="InterPro" id="IPR029000">
    <property type="entry name" value="Cyclophilin-like_dom_sf"/>
</dbReference>
<dbReference type="PANTHER" id="PTHR43309">
    <property type="entry name" value="5-OXOPROLINASE SUBUNIT C"/>
    <property type="match status" value="1"/>
</dbReference>
<dbReference type="STRING" id="1796497.GCE9029_03628"/>
<dbReference type="NCBIfam" id="TIGR00724">
    <property type="entry name" value="urea_amlyse_rel"/>
    <property type="match status" value="1"/>
</dbReference>
<evidence type="ECO:0000256" key="2">
    <source>
        <dbReference type="ARBA" id="ARBA00022801"/>
    </source>
</evidence>
<dbReference type="SMART" id="SM00797">
    <property type="entry name" value="AHS2"/>
    <property type="match status" value="1"/>
</dbReference>
<gene>
    <name evidence="5" type="primary">kipA_2</name>
    <name evidence="5" type="ORF">GCE9029_03628</name>
</gene>
<accession>A0A128F9V2</accession>
<keyword evidence="3" id="KW-0067">ATP-binding</keyword>
<dbReference type="EMBL" id="FIZX01000002">
    <property type="protein sequence ID" value="CZF83086.1"/>
    <property type="molecule type" value="Genomic_DNA"/>
</dbReference>
<dbReference type="PANTHER" id="PTHR43309:SF4">
    <property type="entry name" value="CARBOXYLTRANSFERASE DOMAIN-CONTAINING PROTEIN"/>
    <property type="match status" value="1"/>
</dbReference>
<evidence type="ECO:0000256" key="1">
    <source>
        <dbReference type="ARBA" id="ARBA00022741"/>
    </source>
</evidence>
<dbReference type="RefSeq" id="WP_062665332.1">
    <property type="nucleotide sequence ID" value="NZ_FIZX01000002.1"/>
</dbReference>
<proteinExistence type="predicted"/>
<dbReference type="Proteomes" id="UP000071641">
    <property type="component" value="Unassembled WGS sequence"/>
</dbReference>
<organism evidence="5 6">
    <name type="scientific">Grimontia celer</name>
    <dbReference type="NCBI Taxonomy" id="1796497"/>
    <lineage>
        <taxon>Bacteria</taxon>
        <taxon>Pseudomonadati</taxon>
        <taxon>Pseudomonadota</taxon>
        <taxon>Gammaproteobacteria</taxon>
        <taxon>Vibrionales</taxon>
        <taxon>Vibrionaceae</taxon>
        <taxon>Grimontia</taxon>
    </lineage>
</organism>
<evidence type="ECO:0000256" key="3">
    <source>
        <dbReference type="ARBA" id="ARBA00022840"/>
    </source>
</evidence>
<dbReference type="GO" id="GO:0005524">
    <property type="term" value="F:ATP binding"/>
    <property type="evidence" value="ECO:0007669"/>
    <property type="project" value="UniProtKB-KW"/>
</dbReference>
<name>A0A128F9V2_9GAMM</name>
<reference evidence="6" key="1">
    <citation type="submission" date="2016-02" db="EMBL/GenBank/DDBJ databases">
        <authorList>
            <person name="Rodrigo-Torres Lidia"/>
            <person name="Arahal R.David."/>
        </authorList>
    </citation>
    <scope>NUCLEOTIDE SEQUENCE [LARGE SCALE GENOMIC DNA]</scope>
    <source>
        <strain evidence="6">CECT 9029</strain>
    </source>
</reference>
<protein>
    <submittedName>
        <fullName evidence="5">KipI antagonist</fullName>
    </submittedName>
</protein>
<evidence type="ECO:0000259" key="4">
    <source>
        <dbReference type="SMART" id="SM00797"/>
    </source>
</evidence>
<dbReference type="InterPro" id="IPR003778">
    <property type="entry name" value="CT_A_B"/>
</dbReference>
<keyword evidence="1" id="KW-0547">Nucleotide-binding</keyword>
<dbReference type="SUPFAM" id="SSF50891">
    <property type="entry name" value="Cyclophilin-like"/>
    <property type="match status" value="1"/>
</dbReference>
<evidence type="ECO:0000313" key="5">
    <source>
        <dbReference type="EMBL" id="CZF83086.1"/>
    </source>
</evidence>
<keyword evidence="6" id="KW-1185">Reference proteome</keyword>
<dbReference type="OrthoDB" id="9768696at2"/>
<dbReference type="GO" id="GO:0016787">
    <property type="term" value="F:hydrolase activity"/>
    <property type="evidence" value="ECO:0007669"/>
    <property type="project" value="UniProtKB-KW"/>
</dbReference>
<sequence>MSFEVLNPGMLTLLQDSGRIGFQHLGITTGGPMDEHAFYWANRLLGNKPDAAQLEITFGQLQLQVNAATTVAITGADLSATLNDKAIQPWLTYTVKPGDVLAFGAPKSGLRTYLSVAGGFECEPKLGSCSTVKREQLGGLTGLGDALKTGDILPFTATTEFTEQRTPKWAIPDYDAPLELGVMPSYQHASFSHDEQMTFFTSEYEVSQNIDRMGYRLSGAPVKSSLDGIISEGIAFGAIQIPNDGQPIVLMKDRQTIGGYPKIGCLSSLGAGQLSQRQPGQIVTFSPMDVADAEVERRLFNRVIFG</sequence>
<evidence type="ECO:0000313" key="6">
    <source>
        <dbReference type="Proteomes" id="UP000071641"/>
    </source>
</evidence>
<dbReference type="Gene3D" id="2.40.100.10">
    <property type="entry name" value="Cyclophilin-like"/>
    <property type="match status" value="1"/>
</dbReference>